<organism evidence="2 3">
    <name type="scientific">Heliocybe sulcata</name>
    <dbReference type="NCBI Taxonomy" id="5364"/>
    <lineage>
        <taxon>Eukaryota</taxon>
        <taxon>Fungi</taxon>
        <taxon>Dikarya</taxon>
        <taxon>Basidiomycota</taxon>
        <taxon>Agaricomycotina</taxon>
        <taxon>Agaricomycetes</taxon>
        <taxon>Gloeophyllales</taxon>
        <taxon>Gloeophyllaceae</taxon>
        <taxon>Heliocybe</taxon>
    </lineage>
</organism>
<evidence type="ECO:0000313" key="2">
    <source>
        <dbReference type="EMBL" id="TFK54099.1"/>
    </source>
</evidence>
<name>A0A5C3N8D5_9AGAM</name>
<evidence type="ECO:0000313" key="3">
    <source>
        <dbReference type="Proteomes" id="UP000305948"/>
    </source>
</evidence>
<evidence type="ECO:0000256" key="1">
    <source>
        <dbReference type="SAM" id="SignalP"/>
    </source>
</evidence>
<accession>A0A5C3N8D5</accession>
<dbReference type="OrthoDB" id="2310204at2759"/>
<keyword evidence="3" id="KW-1185">Reference proteome</keyword>
<dbReference type="AlphaFoldDB" id="A0A5C3N8D5"/>
<feature type="chain" id="PRO_5022825943" evidence="1">
    <location>
        <begin position="18"/>
        <end position="222"/>
    </location>
</feature>
<protein>
    <submittedName>
        <fullName evidence="2">Uncharacterized protein</fullName>
    </submittedName>
</protein>
<keyword evidence="1" id="KW-0732">Signal</keyword>
<feature type="signal peptide" evidence="1">
    <location>
        <begin position="1"/>
        <end position="17"/>
    </location>
</feature>
<proteinExistence type="predicted"/>
<sequence>MFTKFLSFVLLAGLARAATLQRRAVDFYNPAANGGSMLDSVGGGLGEPLNVIISGQSSPDVLTTDGVVNWARAVGYSEECFGLHSGDPQTANLGDGNGSTDQLVELRQDYHNTGVGTCWESIVGGNHFRVWKQNGTAANSGALFLAASKEKPVTDHHTIVDDGYDVGRNELVQNALGTKSHGGVTYSTTARNVTGLLAAGATGVNHGIAQDGIVTLLTITIV</sequence>
<reference evidence="2 3" key="1">
    <citation type="journal article" date="2019" name="Nat. Ecol. Evol.">
        <title>Megaphylogeny resolves global patterns of mushroom evolution.</title>
        <authorList>
            <person name="Varga T."/>
            <person name="Krizsan K."/>
            <person name="Foldi C."/>
            <person name="Dima B."/>
            <person name="Sanchez-Garcia M."/>
            <person name="Sanchez-Ramirez S."/>
            <person name="Szollosi G.J."/>
            <person name="Szarkandi J.G."/>
            <person name="Papp V."/>
            <person name="Albert L."/>
            <person name="Andreopoulos W."/>
            <person name="Angelini C."/>
            <person name="Antonin V."/>
            <person name="Barry K.W."/>
            <person name="Bougher N.L."/>
            <person name="Buchanan P."/>
            <person name="Buyck B."/>
            <person name="Bense V."/>
            <person name="Catcheside P."/>
            <person name="Chovatia M."/>
            <person name="Cooper J."/>
            <person name="Damon W."/>
            <person name="Desjardin D."/>
            <person name="Finy P."/>
            <person name="Geml J."/>
            <person name="Haridas S."/>
            <person name="Hughes K."/>
            <person name="Justo A."/>
            <person name="Karasinski D."/>
            <person name="Kautmanova I."/>
            <person name="Kiss B."/>
            <person name="Kocsube S."/>
            <person name="Kotiranta H."/>
            <person name="LaButti K.M."/>
            <person name="Lechner B.E."/>
            <person name="Liimatainen K."/>
            <person name="Lipzen A."/>
            <person name="Lukacs Z."/>
            <person name="Mihaltcheva S."/>
            <person name="Morgado L.N."/>
            <person name="Niskanen T."/>
            <person name="Noordeloos M.E."/>
            <person name="Ohm R.A."/>
            <person name="Ortiz-Santana B."/>
            <person name="Ovrebo C."/>
            <person name="Racz N."/>
            <person name="Riley R."/>
            <person name="Savchenko A."/>
            <person name="Shiryaev A."/>
            <person name="Soop K."/>
            <person name="Spirin V."/>
            <person name="Szebenyi C."/>
            <person name="Tomsovsky M."/>
            <person name="Tulloss R.E."/>
            <person name="Uehling J."/>
            <person name="Grigoriev I.V."/>
            <person name="Vagvolgyi C."/>
            <person name="Papp T."/>
            <person name="Martin F.M."/>
            <person name="Miettinen O."/>
            <person name="Hibbett D.S."/>
            <person name="Nagy L.G."/>
        </authorList>
    </citation>
    <scope>NUCLEOTIDE SEQUENCE [LARGE SCALE GENOMIC DNA]</scope>
    <source>
        <strain evidence="2 3">OMC1185</strain>
    </source>
</reference>
<dbReference type="Proteomes" id="UP000305948">
    <property type="component" value="Unassembled WGS sequence"/>
</dbReference>
<gene>
    <name evidence="2" type="ORF">OE88DRAFT_1625399</name>
</gene>
<dbReference type="EMBL" id="ML213506">
    <property type="protein sequence ID" value="TFK54099.1"/>
    <property type="molecule type" value="Genomic_DNA"/>
</dbReference>